<evidence type="ECO:0000313" key="3">
    <source>
        <dbReference type="Proteomes" id="UP000823775"/>
    </source>
</evidence>
<sequence length="135" mass="15268">GLSHPYEPSPFEVKTLYPVLFSSSLSHLNSSMEKDPAKGSHRSSKRLKNSSPSPSPVEFFDSSIDDYPESSSLLKKPSSSGLKKGKIESSISFNLEDMQKLWSILRKRDMLPSKINRWLMTESYFSNNLRILIAL</sequence>
<comment type="caution">
    <text evidence="2">The sequence shown here is derived from an EMBL/GenBank/DDBJ whole genome shotgun (WGS) entry which is preliminary data.</text>
</comment>
<dbReference type="Proteomes" id="UP000823775">
    <property type="component" value="Unassembled WGS sequence"/>
</dbReference>
<proteinExistence type="predicted"/>
<feature type="compositionally biased region" description="Basic residues" evidence="1">
    <location>
        <begin position="39"/>
        <end position="48"/>
    </location>
</feature>
<feature type="non-terminal residue" evidence="2">
    <location>
        <position position="1"/>
    </location>
</feature>
<name>A0ABS8SJB0_DATST</name>
<evidence type="ECO:0000313" key="2">
    <source>
        <dbReference type="EMBL" id="MCD7458898.1"/>
    </source>
</evidence>
<gene>
    <name evidence="2" type="ORF">HAX54_039570</name>
</gene>
<protein>
    <recommendedName>
        <fullName evidence="4">Maturase K</fullName>
    </recommendedName>
</protein>
<organism evidence="2 3">
    <name type="scientific">Datura stramonium</name>
    <name type="common">Jimsonweed</name>
    <name type="synonym">Common thornapple</name>
    <dbReference type="NCBI Taxonomy" id="4076"/>
    <lineage>
        <taxon>Eukaryota</taxon>
        <taxon>Viridiplantae</taxon>
        <taxon>Streptophyta</taxon>
        <taxon>Embryophyta</taxon>
        <taxon>Tracheophyta</taxon>
        <taxon>Spermatophyta</taxon>
        <taxon>Magnoliopsida</taxon>
        <taxon>eudicotyledons</taxon>
        <taxon>Gunneridae</taxon>
        <taxon>Pentapetalae</taxon>
        <taxon>asterids</taxon>
        <taxon>lamiids</taxon>
        <taxon>Solanales</taxon>
        <taxon>Solanaceae</taxon>
        <taxon>Solanoideae</taxon>
        <taxon>Datureae</taxon>
        <taxon>Datura</taxon>
    </lineage>
</organism>
<dbReference type="EMBL" id="JACEIK010000550">
    <property type="protein sequence ID" value="MCD7458898.1"/>
    <property type="molecule type" value="Genomic_DNA"/>
</dbReference>
<reference evidence="2 3" key="1">
    <citation type="journal article" date="2021" name="BMC Genomics">
        <title>Datura genome reveals duplications of psychoactive alkaloid biosynthetic genes and high mutation rate following tissue culture.</title>
        <authorList>
            <person name="Rajewski A."/>
            <person name="Carter-House D."/>
            <person name="Stajich J."/>
            <person name="Litt A."/>
        </authorList>
    </citation>
    <scope>NUCLEOTIDE SEQUENCE [LARGE SCALE GENOMIC DNA]</scope>
    <source>
        <strain evidence="2">AR-01</strain>
    </source>
</reference>
<evidence type="ECO:0000256" key="1">
    <source>
        <dbReference type="SAM" id="MobiDB-lite"/>
    </source>
</evidence>
<accession>A0ABS8SJB0</accession>
<keyword evidence="3" id="KW-1185">Reference proteome</keyword>
<feature type="region of interest" description="Disordered" evidence="1">
    <location>
        <begin position="29"/>
        <end position="57"/>
    </location>
</feature>
<evidence type="ECO:0008006" key="4">
    <source>
        <dbReference type="Google" id="ProtNLM"/>
    </source>
</evidence>